<dbReference type="InterPro" id="IPR018551">
    <property type="entry name" value="DUF2007"/>
</dbReference>
<evidence type="ECO:0000313" key="2">
    <source>
        <dbReference type="EMBL" id="QKG78988.1"/>
    </source>
</evidence>
<keyword evidence="3" id="KW-1185">Reference proteome</keyword>
<proteinExistence type="predicted"/>
<evidence type="ECO:0000259" key="1">
    <source>
        <dbReference type="Pfam" id="PF09413"/>
    </source>
</evidence>
<dbReference type="SUPFAM" id="SSF54913">
    <property type="entry name" value="GlnB-like"/>
    <property type="match status" value="1"/>
</dbReference>
<dbReference type="InterPro" id="IPR011322">
    <property type="entry name" value="N-reg_PII-like_a/b"/>
</dbReference>
<dbReference type="AlphaFoldDB" id="A0A7D3XUE5"/>
<dbReference type="EMBL" id="CP041345">
    <property type="protein sequence ID" value="QKG78988.1"/>
    <property type="molecule type" value="Genomic_DNA"/>
</dbReference>
<sequence>MDENWKEVFSTAQSWQAEMAKQVLEENGIAAVVINRKDSSYLFGEVSVYVEKSNEEKASELLKELKGE</sequence>
<organism evidence="2 3">
    <name type="scientific">Tenuifilum thalassicum</name>
    <dbReference type="NCBI Taxonomy" id="2590900"/>
    <lineage>
        <taxon>Bacteria</taxon>
        <taxon>Pseudomonadati</taxon>
        <taxon>Bacteroidota</taxon>
        <taxon>Bacteroidia</taxon>
        <taxon>Bacteroidales</taxon>
        <taxon>Tenuifilaceae</taxon>
        <taxon>Tenuifilum</taxon>
    </lineage>
</organism>
<dbReference type="Pfam" id="PF09413">
    <property type="entry name" value="DUF2007"/>
    <property type="match status" value="1"/>
</dbReference>
<reference evidence="2 3" key="1">
    <citation type="submission" date="2019-07" db="EMBL/GenBank/DDBJ databases">
        <title>Thalassofilum flectens gen. nov., sp. nov., a novel moderate thermophilic anaerobe from a shallow sea hot spring in Kunashir Island (Russia), representing a new family in the order Bacteroidales, and proposal of Thalassofilacea fam. nov.</title>
        <authorList>
            <person name="Kochetkova T.V."/>
            <person name="Podosokorskaya O.A."/>
            <person name="Novikov A."/>
            <person name="Elcheninov A.G."/>
            <person name="Toshchakov S.V."/>
            <person name="Kublanov I.V."/>
        </authorList>
    </citation>
    <scope>NUCLEOTIDE SEQUENCE [LARGE SCALE GENOMIC DNA]</scope>
    <source>
        <strain evidence="2 3">38-H</strain>
    </source>
</reference>
<dbReference type="Proteomes" id="UP000500961">
    <property type="component" value="Chromosome"/>
</dbReference>
<evidence type="ECO:0000313" key="3">
    <source>
        <dbReference type="Proteomes" id="UP000500961"/>
    </source>
</evidence>
<name>A0A7D3XUE5_9BACT</name>
<dbReference type="Gene3D" id="3.30.70.790">
    <property type="entry name" value="UreE, C-terminal domain"/>
    <property type="match status" value="1"/>
</dbReference>
<dbReference type="KEGG" id="ttz:FHG85_01475"/>
<dbReference type="RefSeq" id="WP_173072505.1">
    <property type="nucleotide sequence ID" value="NZ_CP041345.1"/>
</dbReference>
<feature type="domain" description="DUF2007" evidence="1">
    <location>
        <begin position="5"/>
        <end position="65"/>
    </location>
</feature>
<accession>A0A7D3XUE5</accession>
<protein>
    <submittedName>
        <fullName evidence="2">DUF2007 domain-containing protein</fullName>
    </submittedName>
</protein>
<gene>
    <name evidence="2" type="ORF">FHG85_01475</name>
</gene>